<name>A0A182J2A8_ANOAO</name>
<evidence type="ECO:0008006" key="3">
    <source>
        <dbReference type="Google" id="ProtNLM"/>
    </source>
</evidence>
<accession>A0A182J2A8</accession>
<dbReference type="AlphaFoldDB" id="A0A182J2A8"/>
<dbReference type="EnsemblMetazoa" id="AATE010006-RA">
    <property type="protein sequence ID" value="AATE010006-PA.1"/>
    <property type="gene ID" value="AATE010006"/>
</dbReference>
<reference evidence="2" key="1">
    <citation type="submission" date="2022-08" db="UniProtKB">
        <authorList>
            <consortium name="EnsemblMetazoa"/>
        </authorList>
    </citation>
    <scope>IDENTIFICATION</scope>
    <source>
        <strain evidence="2">EBRO</strain>
    </source>
</reference>
<dbReference type="STRING" id="41427.A0A182J2A8"/>
<organism evidence="2">
    <name type="scientific">Anopheles atroparvus</name>
    <name type="common">European mosquito</name>
    <dbReference type="NCBI Taxonomy" id="41427"/>
    <lineage>
        <taxon>Eukaryota</taxon>
        <taxon>Metazoa</taxon>
        <taxon>Ecdysozoa</taxon>
        <taxon>Arthropoda</taxon>
        <taxon>Hexapoda</taxon>
        <taxon>Insecta</taxon>
        <taxon>Pterygota</taxon>
        <taxon>Neoptera</taxon>
        <taxon>Endopterygota</taxon>
        <taxon>Diptera</taxon>
        <taxon>Nematocera</taxon>
        <taxon>Culicoidea</taxon>
        <taxon>Culicidae</taxon>
        <taxon>Anophelinae</taxon>
        <taxon>Anopheles</taxon>
    </lineage>
</organism>
<feature type="compositionally biased region" description="Low complexity" evidence="1">
    <location>
        <begin position="23"/>
        <end position="35"/>
    </location>
</feature>
<feature type="region of interest" description="Disordered" evidence="1">
    <location>
        <begin position="1"/>
        <end position="45"/>
    </location>
</feature>
<evidence type="ECO:0000313" key="2">
    <source>
        <dbReference type="EnsemblMetazoa" id="AATE010006-PA.1"/>
    </source>
</evidence>
<proteinExistence type="predicted"/>
<protein>
    <recommendedName>
        <fullName evidence="3">Peptidase A2 domain-containing protein</fullName>
    </recommendedName>
</protein>
<feature type="compositionally biased region" description="Basic and acidic residues" evidence="1">
    <location>
        <begin position="1"/>
        <end position="12"/>
    </location>
</feature>
<sequence>MESDADSEKFYGFDEDTTTRPEQAVQVQAATAQAVPKSSRGGERAAKEMKQLISSMRRLEKTTAGGLSGAARIVRKKALDDIWWRYQSAIIDAEDVEERLCEEAENLYYTLLTTAVIQVKNKKGEWINARALLDDGAQSNLVTEDLCRKLQVDGQRADIKLKAIGDRELPCAKIVSLEIKSRLGCYERKVNFLILLKITNEQPSIPLSRTKDILPRNMVLADPTWET</sequence>
<dbReference type="VEuPathDB" id="VectorBase:AATE010006"/>
<evidence type="ECO:0000256" key="1">
    <source>
        <dbReference type="SAM" id="MobiDB-lite"/>
    </source>
</evidence>
<dbReference type="EMBL" id="AXCP01007220">
    <property type="status" value="NOT_ANNOTATED_CDS"/>
    <property type="molecule type" value="Genomic_DNA"/>
</dbReference>